<dbReference type="Gene3D" id="3.30.420.10">
    <property type="entry name" value="Ribonuclease H-like superfamily/Ribonuclease H"/>
    <property type="match status" value="1"/>
</dbReference>
<feature type="domain" description="DUF4817" evidence="1">
    <location>
        <begin position="95"/>
        <end position="146"/>
    </location>
</feature>
<gene>
    <name evidence="2" type="ORF">ANN_11197</name>
</gene>
<evidence type="ECO:0000313" key="2">
    <source>
        <dbReference type="EMBL" id="KAJ4441342.1"/>
    </source>
</evidence>
<comment type="caution">
    <text evidence="2">The sequence shown here is derived from an EMBL/GenBank/DDBJ whole genome shotgun (WGS) entry which is preliminary data.</text>
</comment>
<dbReference type="InterPro" id="IPR036397">
    <property type="entry name" value="RNaseH_sf"/>
</dbReference>
<proteinExistence type="predicted"/>
<name>A0ABQ8T4B8_PERAM</name>
<dbReference type="InterPro" id="IPR032135">
    <property type="entry name" value="DUF4817"/>
</dbReference>
<dbReference type="Pfam" id="PF16087">
    <property type="entry name" value="DUF4817"/>
    <property type="match status" value="1"/>
</dbReference>
<protein>
    <recommendedName>
        <fullName evidence="1">DUF4817 domain-containing protein</fullName>
    </recommendedName>
</protein>
<sequence>MLDGSVRRILHYDLHFHPFKLQIVQKLNPTDPVFRNSPFGDINLPAWSPDLSAADFFLWGQLKGKMYLEIVNTIQELKDKIRTGIQCLSIMAEYTLEQRIFLYDAYVKYSSARRCRREFEHRFAGVRIPSRSTIHDLVNKVRRTGSFLNKKRVQQRRVLTEEKLDEVGARLEH</sequence>
<reference evidence="2 3" key="1">
    <citation type="journal article" date="2022" name="Allergy">
        <title>Genome assembly and annotation of Periplaneta americana reveal a comprehensive cockroach allergen profile.</title>
        <authorList>
            <person name="Wang L."/>
            <person name="Xiong Q."/>
            <person name="Saelim N."/>
            <person name="Wang L."/>
            <person name="Nong W."/>
            <person name="Wan A.T."/>
            <person name="Shi M."/>
            <person name="Liu X."/>
            <person name="Cao Q."/>
            <person name="Hui J.H.L."/>
            <person name="Sookrung N."/>
            <person name="Leung T.F."/>
            <person name="Tungtrongchitr A."/>
            <person name="Tsui S.K.W."/>
        </authorList>
    </citation>
    <scope>NUCLEOTIDE SEQUENCE [LARGE SCALE GENOMIC DNA]</scope>
    <source>
        <strain evidence="2">PWHHKU_190912</strain>
    </source>
</reference>
<dbReference type="EMBL" id="JAJSOF020000015">
    <property type="protein sequence ID" value="KAJ4441342.1"/>
    <property type="molecule type" value="Genomic_DNA"/>
</dbReference>
<keyword evidence="3" id="KW-1185">Reference proteome</keyword>
<evidence type="ECO:0000259" key="1">
    <source>
        <dbReference type="Pfam" id="PF16087"/>
    </source>
</evidence>
<dbReference type="PANTHER" id="PTHR47326:SF1">
    <property type="entry name" value="HTH PSQ-TYPE DOMAIN-CONTAINING PROTEIN"/>
    <property type="match status" value="1"/>
</dbReference>
<accession>A0ABQ8T4B8</accession>
<evidence type="ECO:0000313" key="3">
    <source>
        <dbReference type="Proteomes" id="UP001148838"/>
    </source>
</evidence>
<organism evidence="2 3">
    <name type="scientific">Periplaneta americana</name>
    <name type="common">American cockroach</name>
    <name type="synonym">Blatta americana</name>
    <dbReference type="NCBI Taxonomy" id="6978"/>
    <lineage>
        <taxon>Eukaryota</taxon>
        <taxon>Metazoa</taxon>
        <taxon>Ecdysozoa</taxon>
        <taxon>Arthropoda</taxon>
        <taxon>Hexapoda</taxon>
        <taxon>Insecta</taxon>
        <taxon>Pterygota</taxon>
        <taxon>Neoptera</taxon>
        <taxon>Polyneoptera</taxon>
        <taxon>Dictyoptera</taxon>
        <taxon>Blattodea</taxon>
        <taxon>Blattoidea</taxon>
        <taxon>Blattidae</taxon>
        <taxon>Blattinae</taxon>
        <taxon>Periplaneta</taxon>
    </lineage>
</organism>
<dbReference type="Proteomes" id="UP001148838">
    <property type="component" value="Unassembled WGS sequence"/>
</dbReference>
<dbReference type="PANTHER" id="PTHR47326">
    <property type="entry name" value="TRANSPOSABLE ELEMENT TC3 TRANSPOSASE-LIKE PROTEIN"/>
    <property type="match status" value="1"/>
</dbReference>